<accession>A0ABR2SY06</accession>
<evidence type="ECO:0000313" key="2">
    <source>
        <dbReference type="EMBL" id="KAK9029930.1"/>
    </source>
</evidence>
<comment type="caution">
    <text evidence="2">The sequence shown here is derived from an EMBL/GenBank/DDBJ whole genome shotgun (WGS) entry which is preliminary data.</text>
</comment>
<reference evidence="2 3" key="1">
    <citation type="journal article" date="2024" name="G3 (Bethesda)">
        <title>Genome assembly of Hibiscus sabdariffa L. provides insights into metabolisms of medicinal natural products.</title>
        <authorList>
            <person name="Kim T."/>
        </authorList>
    </citation>
    <scope>NUCLEOTIDE SEQUENCE [LARGE SCALE GENOMIC DNA]</scope>
    <source>
        <strain evidence="2">TK-2024</strain>
        <tissue evidence="2">Old leaves</tissue>
    </source>
</reference>
<evidence type="ECO:0000256" key="1">
    <source>
        <dbReference type="SAM" id="MobiDB-lite"/>
    </source>
</evidence>
<keyword evidence="3" id="KW-1185">Reference proteome</keyword>
<name>A0ABR2SY06_9ROSI</name>
<evidence type="ECO:0000313" key="3">
    <source>
        <dbReference type="Proteomes" id="UP001396334"/>
    </source>
</evidence>
<protein>
    <recommendedName>
        <fullName evidence="4">DUF4283 domain-containing protein</fullName>
    </recommendedName>
</protein>
<dbReference type="Proteomes" id="UP001396334">
    <property type="component" value="Unassembled WGS sequence"/>
</dbReference>
<dbReference type="EMBL" id="JBBPBN010000010">
    <property type="protein sequence ID" value="KAK9029930.1"/>
    <property type="molecule type" value="Genomic_DNA"/>
</dbReference>
<organism evidence="2 3">
    <name type="scientific">Hibiscus sabdariffa</name>
    <name type="common">roselle</name>
    <dbReference type="NCBI Taxonomy" id="183260"/>
    <lineage>
        <taxon>Eukaryota</taxon>
        <taxon>Viridiplantae</taxon>
        <taxon>Streptophyta</taxon>
        <taxon>Embryophyta</taxon>
        <taxon>Tracheophyta</taxon>
        <taxon>Spermatophyta</taxon>
        <taxon>Magnoliopsida</taxon>
        <taxon>eudicotyledons</taxon>
        <taxon>Gunneridae</taxon>
        <taxon>Pentapetalae</taxon>
        <taxon>rosids</taxon>
        <taxon>malvids</taxon>
        <taxon>Malvales</taxon>
        <taxon>Malvaceae</taxon>
        <taxon>Malvoideae</taxon>
        <taxon>Hibiscus</taxon>
    </lineage>
</organism>
<feature type="region of interest" description="Disordered" evidence="1">
    <location>
        <begin position="1"/>
        <end position="20"/>
    </location>
</feature>
<gene>
    <name evidence="2" type="ORF">V6N11_031371</name>
</gene>
<sequence>MELRGMAVATKSKESTDATSHGGEWIMFTDNLTKRVSRMLANMDNSTIDGKLIKVYQPRFPRPRVEISNSQRSGQNSGFHRHVAWKPLVGKSKIASNVSGAASKDGSAKMSYWDALLSNIKVDTRVAEELDHSFFNIKVDGNGKNLATKSIPVGDNEWMKRCMVGVMKCSFELGFVQHVFTHDGIEAKITNWGVENDSFVIMFETVFGVPLACWHEDFFSNLGNCWGIFVCTNESTKNRDRLDMARMTVDISIEKVSVDSSIFDPGGVGENFADV</sequence>
<evidence type="ECO:0008006" key="4">
    <source>
        <dbReference type="Google" id="ProtNLM"/>
    </source>
</evidence>
<proteinExistence type="predicted"/>